<feature type="region of interest" description="Disordered" evidence="1">
    <location>
        <begin position="300"/>
        <end position="420"/>
    </location>
</feature>
<feature type="compositionally biased region" description="Polar residues" evidence="1">
    <location>
        <begin position="300"/>
        <end position="342"/>
    </location>
</feature>
<feature type="compositionally biased region" description="Low complexity" evidence="1">
    <location>
        <begin position="459"/>
        <end position="489"/>
    </location>
</feature>
<feature type="compositionally biased region" description="Basic and acidic residues" evidence="1">
    <location>
        <begin position="493"/>
        <end position="506"/>
    </location>
</feature>
<sequence length="528" mass="56611">MAHQALTADVGERNVPNRINGADGTMNKRSAIAIVPPLAAPDISMLPHCTQSIHRSNSRSSMKTTTAASSMSSLLVLSLLLLSSPTSIHAQDDDVCSCSPREYFFKLDLSATCPPNPPPFPPNDVFGPGVSDYTCAISPEPSSTKEKLNDEQVRRLFSDEPMENDDNNANVDDIVMPTIIDPEPVVIDSIQFFESDIDFNVINQDPAYVRGISFVNGDIFNYTSISDLITTSSKDTNKIPGGISMVLRGRNAAGERVRNIFSIRFTNECGIPTFEVGEAIGWVIFESLVPASKETCRSVQGSVVPTPSPSYGDTSGQPNNTPTPSPVSDFTSGQPTAITTPSPFYGIVSGKPTESTPSPVAQNTPSPSSGDDITSGKPDETTPNPVSESTPEPSGYGPRKPTRRPTRPTQSKPPTALSYDFNVMYSKFELEPKADKMEPPVELSYQFHQSDVVAKPTKSGKSSSSSASKSGKSSSKSSKSSSSSAGKSGKSARVRDPRKSRDEPVRGLRATLARMDLDHGAKPSNPRR</sequence>
<reference evidence="2 3" key="1">
    <citation type="journal article" date="2020" name="G3 (Bethesda)">
        <title>Improved Reference Genome for Cyclotella cryptica CCMP332, a Model for Cell Wall Morphogenesis, Salinity Adaptation, and Lipid Production in Diatoms (Bacillariophyta).</title>
        <authorList>
            <person name="Roberts W.R."/>
            <person name="Downey K.M."/>
            <person name="Ruck E.C."/>
            <person name="Traller J.C."/>
            <person name="Alverson A.J."/>
        </authorList>
    </citation>
    <scope>NUCLEOTIDE SEQUENCE [LARGE SCALE GENOMIC DNA]</scope>
    <source>
        <strain evidence="2 3">CCMP332</strain>
    </source>
</reference>
<evidence type="ECO:0000313" key="3">
    <source>
        <dbReference type="Proteomes" id="UP001516023"/>
    </source>
</evidence>
<dbReference type="Proteomes" id="UP001516023">
    <property type="component" value="Unassembled WGS sequence"/>
</dbReference>
<dbReference type="AlphaFoldDB" id="A0ABD3QJ45"/>
<protein>
    <submittedName>
        <fullName evidence="2">Uncharacterized protein</fullName>
    </submittedName>
</protein>
<feature type="compositionally biased region" description="Polar residues" evidence="1">
    <location>
        <begin position="381"/>
        <end position="392"/>
    </location>
</feature>
<comment type="caution">
    <text evidence="2">The sequence shown here is derived from an EMBL/GenBank/DDBJ whole genome shotgun (WGS) entry which is preliminary data.</text>
</comment>
<accession>A0ABD3QJ45</accession>
<feature type="compositionally biased region" description="Polar residues" evidence="1">
    <location>
        <begin position="352"/>
        <end position="372"/>
    </location>
</feature>
<evidence type="ECO:0000256" key="1">
    <source>
        <dbReference type="SAM" id="MobiDB-lite"/>
    </source>
</evidence>
<proteinExistence type="predicted"/>
<name>A0ABD3QJ45_9STRA</name>
<dbReference type="EMBL" id="JABMIG020000032">
    <property type="protein sequence ID" value="KAL3800483.1"/>
    <property type="molecule type" value="Genomic_DNA"/>
</dbReference>
<evidence type="ECO:0000313" key="2">
    <source>
        <dbReference type="EMBL" id="KAL3800483.1"/>
    </source>
</evidence>
<organism evidence="2 3">
    <name type="scientific">Cyclotella cryptica</name>
    <dbReference type="NCBI Taxonomy" id="29204"/>
    <lineage>
        <taxon>Eukaryota</taxon>
        <taxon>Sar</taxon>
        <taxon>Stramenopiles</taxon>
        <taxon>Ochrophyta</taxon>
        <taxon>Bacillariophyta</taxon>
        <taxon>Coscinodiscophyceae</taxon>
        <taxon>Thalassiosirophycidae</taxon>
        <taxon>Stephanodiscales</taxon>
        <taxon>Stephanodiscaceae</taxon>
        <taxon>Cyclotella</taxon>
    </lineage>
</organism>
<gene>
    <name evidence="2" type="ORF">HJC23_011720</name>
</gene>
<feature type="region of interest" description="Disordered" evidence="1">
    <location>
        <begin position="451"/>
        <end position="528"/>
    </location>
</feature>
<keyword evidence="3" id="KW-1185">Reference proteome</keyword>